<comment type="caution">
    <text evidence="12">The sequence shown here is derived from an EMBL/GenBank/DDBJ whole genome shotgun (WGS) entry which is preliminary data.</text>
</comment>
<evidence type="ECO:0000256" key="5">
    <source>
        <dbReference type="ARBA" id="ARBA00022960"/>
    </source>
</evidence>
<dbReference type="InterPro" id="IPR015956">
    <property type="entry name" value="Peniciliin-bd_prot_C_sf"/>
</dbReference>
<comment type="function">
    <text evidence="1">Removes C-terminal D-alanyl residues from sugar-peptide cell wall precursors.</text>
</comment>
<feature type="active site" description="Proton acceptor" evidence="8">
    <location>
        <position position="89"/>
    </location>
</feature>
<evidence type="ECO:0000313" key="13">
    <source>
        <dbReference type="Proteomes" id="UP000004946"/>
    </source>
</evidence>
<feature type="domain" description="Peptidase S11 D-alanyl-D-alanine carboxypeptidase A N-terminal" evidence="11">
    <location>
        <begin position="51"/>
        <end position="299"/>
    </location>
</feature>
<evidence type="ECO:0000256" key="8">
    <source>
        <dbReference type="PIRSR" id="PIRSR618044-1"/>
    </source>
</evidence>
<protein>
    <submittedName>
        <fullName evidence="12">Serine-type D-Ala-D-Ala carboxypeptidase</fullName>
        <ecNumber evidence="12">3.4.16.4</ecNumber>
    </submittedName>
</protein>
<evidence type="ECO:0000256" key="9">
    <source>
        <dbReference type="PIRSR" id="PIRSR618044-2"/>
    </source>
</evidence>
<keyword evidence="13" id="KW-1185">Reference proteome</keyword>
<reference evidence="12 13" key="1">
    <citation type="submission" date="2010-12" db="EMBL/GenBank/DDBJ databases">
        <authorList>
            <person name="Muzny D."/>
            <person name="Qin X."/>
            <person name="Buhay C."/>
            <person name="Dugan-Rocha S."/>
            <person name="Ding Y."/>
            <person name="Chen G."/>
            <person name="Hawes A."/>
            <person name="Holder M."/>
            <person name="Jhangiani S."/>
            <person name="Johnson A."/>
            <person name="Khan Z."/>
            <person name="Li Z."/>
            <person name="Liu W."/>
            <person name="Liu X."/>
            <person name="Perez L."/>
            <person name="Shen H."/>
            <person name="Wang Q."/>
            <person name="Watt J."/>
            <person name="Xi L."/>
            <person name="Xin Y."/>
            <person name="Zhou J."/>
            <person name="Deng J."/>
            <person name="Jiang H."/>
            <person name="Liu Y."/>
            <person name="Qu J."/>
            <person name="Song X.-Z."/>
            <person name="Zhang L."/>
            <person name="Villasana D."/>
            <person name="Johnson A."/>
            <person name="Liu J."/>
            <person name="Liyanage D."/>
            <person name="Lorensuhewa L."/>
            <person name="Robinson T."/>
            <person name="Song A."/>
            <person name="Song B.-B."/>
            <person name="Dinh H."/>
            <person name="Thornton R."/>
            <person name="Coyle M."/>
            <person name="Francisco L."/>
            <person name="Jackson L."/>
            <person name="Javaid M."/>
            <person name="Korchina V."/>
            <person name="Kovar C."/>
            <person name="Mata R."/>
            <person name="Mathew T."/>
            <person name="Ngo R."/>
            <person name="Nguyen L."/>
            <person name="Nguyen N."/>
            <person name="Okwuonu G."/>
            <person name="Ongeri F."/>
            <person name="Pham C."/>
            <person name="Simmons D."/>
            <person name="Wilczek-Boney K."/>
            <person name="Hale W."/>
            <person name="Jakkamsetti A."/>
            <person name="Pham P."/>
            <person name="Ruth R."/>
            <person name="San Lucas F."/>
            <person name="Warren J."/>
            <person name="Zhang J."/>
            <person name="Zhao Z."/>
            <person name="Zhou C."/>
            <person name="Zhu D."/>
            <person name="Lee S."/>
            <person name="Bess C."/>
            <person name="Blankenburg K."/>
            <person name="Forbes L."/>
            <person name="Fu Q."/>
            <person name="Gubbala S."/>
            <person name="Hirani K."/>
            <person name="Jayaseelan J.C."/>
            <person name="Lara F."/>
            <person name="Munidasa M."/>
            <person name="Palculict T."/>
            <person name="Patil S."/>
            <person name="Pu L.-L."/>
            <person name="Saada N."/>
            <person name="Tang L."/>
            <person name="Weissenberger G."/>
            <person name="Zhu Y."/>
            <person name="Hemphill L."/>
            <person name="Shang Y."/>
            <person name="Youmans B."/>
            <person name="Ayvaz T."/>
            <person name="Ross M."/>
            <person name="Santibanez J."/>
            <person name="Aqrawi P."/>
            <person name="Gross S."/>
            <person name="Joshi V."/>
            <person name="Fowler G."/>
            <person name="Nazareth L."/>
            <person name="Reid J."/>
            <person name="Worley K."/>
            <person name="Petrosino J."/>
            <person name="Highlander S."/>
            <person name="Gibbs R."/>
        </authorList>
    </citation>
    <scope>NUCLEOTIDE SEQUENCE [LARGE SCALE GENOMIC DNA]</scope>
    <source>
        <strain evidence="12 13">DSM 10105</strain>
    </source>
</reference>
<dbReference type="SUPFAM" id="SSF56601">
    <property type="entry name" value="beta-lactamase/transpeptidase-like"/>
    <property type="match status" value="1"/>
</dbReference>
<dbReference type="GO" id="GO:0009002">
    <property type="term" value="F:serine-type D-Ala-D-Ala carboxypeptidase activity"/>
    <property type="evidence" value="ECO:0007669"/>
    <property type="project" value="UniProtKB-EC"/>
</dbReference>
<dbReference type="AlphaFoldDB" id="E6K1R4"/>
<sequence length="483" mass="52395">MTLTAWMTRGLKRWMRSARALLASVMVVIVLLLASRFPLAASAAETSSPSTSHMPHVAAAHAYAIEYQTGRVLLDQDGDEPAGIASMTKLITLYLTYKAVAQGKLTWSTKVHVSDYSYQVATNPLTTSADMSRREFTVSDLVNAAMLPSANSAAISLAERIGGSEPKFVDLMRAQVRAWGITDARIYNASGLNNSFLGSNIYPGSSSKAENALSAKDMAIVAWHLIHDYPSILTISKKTQASFGGKTISTTNHMLPGEEAAYPGVDGLKTGTTDEAGACFTATALVKGMRVIAVVQKADKADADPLARFKAMKTLFDYCYQAYRMVIVVSQGKQYKGSTVAVQDGQERSVIAVADRDWTLCLSTEQRAVFRKVSLGNAEGSNRLRRMGLPVFRPRTSPVSAPVRKNQILGVLTIEDDGSSPSSSGKGRVSAQGAYLDLQEGKTISLVAQKEVKKTPGFWERVGDGIRNGWNSFRRTVVSWFRR</sequence>
<keyword evidence="3" id="KW-0732">Signal</keyword>
<keyword evidence="12" id="KW-0121">Carboxypeptidase</keyword>
<dbReference type="Gene3D" id="2.60.410.10">
    <property type="entry name" value="D-Ala-D-Ala carboxypeptidase, C-terminal domain"/>
    <property type="match status" value="1"/>
</dbReference>
<dbReference type="HOGENOM" id="CLU_027070_8_2_11"/>
<evidence type="ECO:0000259" key="11">
    <source>
        <dbReference type="Pfam" id="PF00768"/>
    </source>
</evidence>
<dbReference type="SUPFAM" id="SSF69189">
    <property type="entry name" value="Penicillin-binding protein associated domain"/>
    <property type="match status" value="1"/>
</dbReference>
<keyword evidence="12" id="KW-0645">Protease</keyword>
<feature type="active site" evidence="8">
    <location>
        <position position="149"/>
    </location>
</feature>
<feature type="active site" description="Acyl-ester intermediate" evidence="8">
    <location>
        <position position="86"/>
    </location>
</feature>
<evidence type="ECO:0000256" key="6">
    <source>
        <dbReference type="ARBA" id="ARBA00022984"/>
    </source>
</evidence>
<dbReference type="eggNOG" id="COG1686">
    <property type="taxonomic scope" value="Bacteria"/>
</dbReference>
<feature type="binding site" evidence="9">
    <location>
        <position position="269"/>
    </location>
    <ligand>
        <name>substrate</name>
    </ligand>
</feature>
<dbReference type="GO" id="GO:0006508">
    <property type="term" value="P:proteolysis"/>
    <property type="evidence" value="ECO:0007669"/>
    <property type="project" value="InterPro"/>
</dbReference>
<keyword evidence="7" id="KW-0961">Cell wall biogenesis/degradation</keyword>
<comment type="similarity">
    <text evidence="2 10">Belongs to the peptidase S11 family.</text>
</comment>
<keyword evidence="6" id="KW-0573">Peptidoglycan synthesis</keyword>
<dbReference type="InterPro" id="IPR037167">
    <property type="entry name" value="Peptidase_S11_C_sf"/>
</dbReference>
<dbReference type="InterPro" id="IPR018044">
    <property type="entry name" value="Peptidase_S11"/>
</dbReference>
<proteinExistence type="inferred from homology"/>
<evidence type="ECO:0000256" key="4">
    <source>
        <dbReference type="ARBA" id="ARBA00022801"/>
    </source>
</evidence>
<dbReference type="GO" id="GO:0071555">
    <property type="term" value="P:cell wall organization"/>
    <property type="evidence" value="ECO:0007669"/>
    <property type="project" value="UniProtKB-KW"/>
</dbReference>
<dbReference type="EMBL" id="AEON01000001">
    <property type="protein sequence ID" value="EFT83745.1"/>
    <property type="molecule type" value="Genomic_DNA"/>
</dbReference>
<dbReference type="EC" id="3.4.16.4" evidence="12"/>
<dbReference type="RefSeq" id="WP_006290383.1">
    <property type="nucleotide sequence ID" value="NZ_AP012333.1"/>
</dbReference>
<dbReference type="GO" id="GO:0008360">
    <property type="term" value="P:regulation of cell shape"/>
    <property type="evidence" value="ECO:0007669"/>
    <property type="project" value="UniProtKB-KW"/>
</dbReference>
<evidence type="ECO:0000256" key="2">
    <source>
        <dbReference type="ARBA" id="ARBA00007164"/>
    </source>
</evidence>
<dbReference type="PATRIC" id="fig|864564.6.peg.964"/>
<dbReference type="UniPathway" id="UPA00219"/>
<dbReference type="InterPro" id="IPR001967">
    <property type="entry name" value="Peptidase_S11_N"/>
</dbReference>
<evidence type="ECO:0000256" key="3">
    <source>
        <dbReference type="ARBA" id="ARBA00022729"/>
    </source>
</evidence>
<name>E6K1R4_PARDN</name>
<dbReference type="KEGG" id="pdo:PSDT_0880"/>
<dbReference type="InterPro" id="IPR012338">
    <property type="entry name" value="Beta-lactam/transpept-like"/>
</dbReference>
<dbReference type="PRINTS" id="PR00725">
    <property type="entry name" value="DADACBPTASE1"/>
</dbReference>
<keyword evidence="4 12" id="KW-0378">Hydrolase</keyword>
<evidence type="ECO:0000256" key="7">
    <source>
        <dbReference type="ARBA" id="ARBA00023316"/>
    </source>
</evidence>
<organism evidence="12 13">
    <name type="scientific">Parascardovia denticolens DSM 10105 = JCM 12538</name>
    <dbReference type="NCBI Taxonomy" id="864564"/>
    <lineage>
        <taxon>Bacteria</taxon>
        <taxon>Bacillati</taxon>
        <taxon>Actinomycetota</taxon>
        <taxon>Actinomycetes</taxon>
        <taxon>Bifidobacteriales</taxon>
        <taxon>Bifidobacteriaceae</taxon>
        <taxon>Parascardovia</taxon>
    </lineage>
</organism>
<dbReference type="Proteomes" id="UP000004946">
    <property type="component" value="Chromosome"/>
</dbReference>
<evidence type="ECO:0000256" key="1">
    <source>
        <dbReference type="ARBA" id="ARBA00003217"/>
    </source>
</evidence>
<dbReference type="PANTHER" id="PTHR21581:SF11">
    <property type="entry name" value="D-ALANYL-D-ALANINE CARBOXYPEPTIDASE DACA"/>
    <property type="match status" value="1"/>
</dbReference>
<gene>
    <name evidence="12" type="ORF">HMPREF0620_0750</name>
</gene>
<dbReference type="GO" id="GO:0009252">
    <property type="term" value="P:peptidoglycan biosynthetic process"/>
    <property type="evidence" value="ECO:0007669"/>
    <property type="project" value="UniProtKB-UniPathway"/>
</dbReference>
<keyword evidence="5" id="KW-0133">Cell shape</keyword>
<dbReference type="MEROPS" id="S11.006"/>
<dbReference type="PANTHER" id="PTHR21581">
    <property type="entry name" value="D-ALANYL-D-ALANINE CARBOXYPEPTIDASE"/>
    <property type="match status" value="1"/>
</dbReference>
<dbReference type="Pfam" id="PF00768">
    <property type="entry name" value="Peptidase_S11"/>
    <property type="match status" value="1"/>
</dbReference>
<evidence type="ECO:0000256" key="10">
    <source>
        <dbReference type="RuleBase" id="RU004016"/>
    </source>
</evidence>
<evidence type="ECO:0000313" key="12">
    <source>
        <dbReference type="EMBL" id="EFT83745.1"/>
    </source>
</evidence>
<accession>E6K1R4</accession>
<dbReference type="Gene3D" id="3.40.710.10">
    <property type="entry name" value="DD-peptidase/beta-lactamase superfamily"/>
    <property type="match status" value="1"/>
</dbReference>